<dbReference type="InterPro" id="IPR004838">
    <property type="entry name" value="NHTrfase_class1_PyrdxlP-BS"/>
</dbReference>
<dbReference type="Gene3D" id="3.90.1150.10">
    <property type="entry name" value="Aspartate Aminotransferase, domain 1"/>
    <property type="match status" value="1"/>
</dbReference>
<dbReference type="AlphaFoldDB" id="X0Z8P3"/>
<feature type="non-terminal residue" evidence="7">
    <location>
        <position position="1"/>
    </location>
</feature>
<dbReference type="GO" id="GO:0006520">
    <property type="term" value="P:amino acid metabolic process"/>
    <property type="evidence" value="ECO:0007669"/>
    <property type="project" value="InterPro"/>
</dbReference>
<dbReference type="CDD" id="cd00609">
    <property type="entry name" value="AAT_like"/>
    <property type="match status" value="1"/>
</dbReference>
<dbReference type="EMBL" id="BART01002645">
    <property type="protein sequence ID" value="GAG65514.1"/>
    <property type="molecule type" value="Genomic_DNA"/>
</dbReference>
<dbReference type="FunFam" id="3.40.640.10:FF:000033">
    <property type="entry name" value="Aspartate aminotransferase"/>
    <property type="match status" value="1"/>
</dbReference>
<proteinExistence type="inferred from homology"/>
<keyword evidence="4" id="KW-0808">Transferase</keyword>
<evidence type="ECO:0000256" key="2">
    <source>
        <dbReference type="ARBA" id="ARBA00007441"/>
    </source>
</evidence>
<gene>
    <name evidence="7" type="ORF">S01H4_07911</name>
</gene>
<comment type="cofactor">
    <cofactor evidence="1">
        <name>pyridoxal 5'-phosphate</name>
        <dbReference type="ChEBI" id="CHEBI:597326"/>
    </cofactor>
</comment>
<dbReference type="Pfam" id="PF00155">
    <property type="entry name" value="Aminotran_1_2"/>
    <property type="match status" value="1"/>
</dbReference>
<dbReference type="Gene3D" id="3.40.640.10">
    <property type="entry name" value="Type I PLP-dependent aspartate aminotransferase-like (Major domain)"/>
    <property type="match status" value="1"/>
</dbReference>
<keyword evidence="5" id="KW-0663">Pyridoxal phosphate</keyword>
<protein>
    <recommendedName>
        <fullName evidence="6">Aminotransferase class I/classII large domain-containing protein</fullName>
    </recommendedName>
</protein>
<dbReference type="InterPro" id="IPR004839">
    <property type="entry name" value="Aminotransferase_I/II_large"/>
</dbReference>
<dbReference type="InterPro" id="IPR050596">
    <property type="entry name" value="AspAT/PAT-like"/>
</dbReference>
<dbReference type="GO" id="GO:0008483">
    <property type="term" value="F:transaminase activity"/>
    <property type="evidence" value="ECO:0007669"/>
    <property type="project" value="UniProtKB-KW"/>
</dbReference>
<comment type="caution">
    <text evidence="7">The sequence shown here is derived from an EMBL/GenBank/DDBJ whole genome shotgun (WGS) entry which is preliminary data.</text>
</comment>
<accession>X0Z8P3</accession>
<organism evidence="7">
    <name type="scientific">marine sediment metagenome</name>
    <dbReference type="NCBI Taxonomy" id="412755"/>
    <lineage>
        <taxon>unclassified sequences</taxon>
        <taxon>metagenomes</taxon>
        <taxon>ecological metagenomes</taxon>
    </lineage>
</organism>
<dbReference type="SUPFAM" id="SSF53383">
    <property type="entry name" value="PLP-dependent transferases"/>
    <property type="match status" value="1"/>
</dbReference>
<dbReference type="PANTHER" id="PTHR46383:SF1">
    <property type="entry name" value="ASPARTATE AMINOTRANSFERASE"/>
    <property type="match status" value="1"/>
</dbReference>
<keyword evidence="3" id="KW-0032">Aminotransferase</keyword>
<dbReference type="InterPro" id="IPR015422">
    <property type="entry name" value="PyrdxlP-dep_Trfase_small"/>
</dbReference>
<evidence type="ECO:0000256" key="4">
    <source>
        <dbReference type="ARBA" id="ARBA00022679"/>
    </source>
</evidence>
<dbReference type="PANTHER" id="PTHR46383">
    <property type="entry name" value="ASPARTATE AMINOTRANSFERASE"/>
    <property type="match status" value="1"/>
</dbReference>
<reference evidence="7" key="1">
    <citation type="journal article" date="2014" name="Front. Microbiol.">
        <title>High frequency of phylogenetically diverse reductive dehalogenase-homologous genes in deep subseafloor sedimentary metagenomes.</title>
        <authorList>
            <person name="Kawai M."/>
            <person name="Futagami T."/>
            <person name="Toyoda A."/>
            <person name="Takaki Y."/>
            <person name="Nishi S."/>
            <person name="Hori S."/>
            <person name="Arai W."/>
            <person name="Tsubouchi T."/>
            <person name="Morono Y."/>
            <person name="Uchiyama I."/>
            <person name="Ito T."/>
            <person name="Fujiyama A."/>
            <person name="Inagaki F."/>
            <person name="Takami H."/>
        </authorList>
    </citation>
    <scope>NUCLEOTIDE SEQUENCE</scope>
    <source>
        <strain evidence="7">Expedition CK06-06</strain>
    </source>
</reference>
<evidence type="ECO:0000256" key="1">
    <source>
        <dbReference type="ARBA" id="ARBA00001933"/>
    </source>
</evidence>
<dbReference type="InterPro" id="IPR015424">
    <property type="entry name" value="PyrdxlP-dep_Trfase"/>
</dbReference>
<name>X0Z8P3_9ZZZZ</name>
<sequence>IRKIFNMINGRTDVFDMTVGIPDFDTPDHIKEDAKKAIDDGYTKYTHNAGLIEVREAFTRKLKRDNGIDADPETEVMCSAGGMGALVLANLILINPGDEVIYPDPGFVSHYAHIKLAEGVPIPIQLKKENSFGITAEDVEKLITDKTKMIVLNSPNNPSGGIISNTELKRIAEVCIENDIYVISDDAYEKFRYDNEKPLFIGALPGMKERTVSIFSLSKTYAMTGWRIAAVTGSSEILDAMTKLQEHIIAMPTTVSQKAAEAAFEGPQDCVDEMLQTFAKRRDIITKGLNAIDGIELDPPGGAFYAFPDISAYGMKSYDLVLKVLKETNVAAVHGSAFGDFGEGFIRLCYAVSTERIEEAISRLDSFLPKLL</sequence>
<evidence type="ECO:0000313" key="7">
    <source>
        <dbReference type="EMBL" id="GAG65514.1"/>
    </source>
</evidence>
<feature type="domain" description="Aminotransferase class I/classII large" evidence="6">
    <location>
        <begin position="13"/>
        <end position="364"/>
    </location>
</feature>
<evidence type="ECO:0000256" key="5">
    <source>
        <dbReference type="ARBA" id="ARBA00022898"/>
    </source>
</evidence>
<evidence type="ECO:0000259" key="6">
    <source>
        <dbReference type="Pfam" id="PF00155"/>
    </source>
</evidence>
<evidence type="ECO:0000256" key="3">
    <source>
        <dbReference type="ARBA" id="ARBA00022576"/>
    </source>
</evidence>
<dbReference type="GO" id="GO:0030170">
    <property type="term" value="F:pyridoxal phosphate binding"/>
    <property type="evidence" value="ECO:0007669"/>
    <property type="project" value="InterPro"/>
</dbReference>
<dbReference type="InterPro" id="IPR015421">
    <property type="entry name" value="PyrdxlP-dep_Trfase_major"/>
</dbReference>
<comment type="similarity">
    <text evidence="2">Belongs to the class-I pyridoxal-phosphate-dependent aminotransferase family.</text>
</comment>
<dbReference type="PROSITE" id="PS00105">
    <property type="entry name" value="AA_TRANSFER_CLASS_1"/>
    <property type="match status" value="1"/>
</dbReference>